<feature type="region of interest" description="Disordered" evidence="1">
    <location>
        <begin position="39"/>
        <end position="148"/>
    </location>
</feature>
<keyword evidence="4" id="KW-1185">Reference proteome</keyword>
<keyword evidence="2" id="KW-0472">Membrane</keyword>
<evidence type="ECO:0000256" key="1">
    <source>
        <dbReference type="SAM" id="MobiDB-lite"/>
    </source>
</evidence>
<sequence length="148" mass="15276">MEGMSALLARYPTAGLAGGLGVTACAAAGVLLYRIARSPPAPGPPAPRCPCAARPRRGGVARPVCPRAETHRARPAPGKKTGLGIPSREAAEEWVGGPQECGAGGDSQRVRYELLPPRRPALAQPQGLQGPQTLRERRAGVGPCSFPS</sequence>
<protein>
    <submittedName>
        <fullName evidence="3">Uncharacterized protein</fullName>
    </submittedName>
</protein>
<feature type="transmembrane region" description="Helical" evidence="2">
    <location>
        <begin position="12"/>
        <end position="33"/>
    </location>
</feature>
<evidence type="ECO:0000313" key="4">
    <source>
        <dbReference type="Proteomes" id="UP001159641"/>
    </source>
</evidence>
<accession>A0AB34GQK4</accession>
<gene>
    <name evidence="3" type="ORF">J1605_000752</name>
</gene>
<keyword evidence="2" id="KW-0812">Transmembrane</keyword>
<name>A0AB34GQK4_ESCRO</name>
<dbReference type="EMBL" id="JAIQCJ010002152">
    <property type="protein sequence ID" value="KAJ8780709.1"/>
    <property type="molecule type" value="Genomic_DNA"/>
</dbReference>
<feature type="compositionally biased region" description="Pro residues" evidence="1">
    <location>
        <begin position="39"/>
        <end position="48"/>
    </location>
</feature>
<reference evidence="3 4" key="1">
    <citation type="submission" date="2022-11" db="EMBL/GenBank/DDBJ databases">
        <title>Whole genome sequence of Eschrichtius robustus ER-17-0199.</title>
        <authorList>
            <person name="Bruniche-Olsen A."/>
            <person name="Black A.N."/>
            <person name="Fields C.J."/>
            <person name="Walden K."/>
            <person name="Dewoody J.A."/>
        </authorList>
    </citation>
    <scope>NUCLEOTIDE SEQUENCE [LARGE SCALE GENOMIC DNA]</scope>
    <source>
        <strain evidence="3">ER-17-0199</strain>
        <tissue evidence="3">Blubber</tissue>
    </source>
</reference>
<evidence type="ECO:0000313" key="3">
    <source>
        <dbReference type="EMBL" id="KAJ8780709.1"/>
    </source>
</evidence>
<dbReference type="AlphaFoldDB" id="A0AB34GQK4"/>
<proteinExistence type="predicted"/>
<comment type="caution">
    <text evidence="3">The sequence shown here is derived from an EMBL/GenBank/DDBJ whole genome shotgun (WGS) entry which is preliminary data.</text>
</comment>
<dbReference type="Proteomes" id="UP001159641">
    <property type="component" value="Unassembled WGS sequence"/>
</dbReference>
<keyword evidence="2" id="KW-1133">Transmembrane helix</keyword>
<evidence type="ECO:0000256" key="2">
    <source>
        <dbReference type="SAM" id="Phobius"/>
    </source>
</evidence>
<organism evidence="3 4">
    <name type="scientific">Eschrichtius robustus</name>
    <name type="common">California gray whale</name>
    <name type="synonym">Eschrichtius gibbosus</name>
    <dbReference type="NCBI Taxonomy" id="9764"/>
    <lineage>
        <taxon>Eukaryota</taxon>
        <taxon>Metazoa</taxon>
        <taxon>Chordata</taxon>
        <taxon>Craniata</taxon>
        <taxon>Vertebrata</taxon>
        <taxon>Euteleostomi</taxon>
        <taxon>Mammalia</taxon>
        <taxon>Eutheria</taxon>
        <taxon>Laurasiatheria</taxon>
        <taxon>Artiodactyla</taxon>
        <taxon>Whippomorpha</taxon>
        <taxon>Cetacea</taxon>
        <taxon>Mysticeti</taxon>
        <taxon>Eschrichtiidae</taxon>
        <taxon>Eschrichtius</taxon>
    </lineage>
</organism>